<protein>
    <submittedName>
        <fullName evidence="10">Aste57867_17777 protein</fullName>
    </submittedName>
</protein>
<name>A0A485L9B3_9STRA</name>
<dbReference type="InterPro" id="IPR044770">
    <property type="entry name" value="MFS_spinster-like"/>
</dbReference>
<feature type="transmembrane region" description="Helical" evidence="7">
    <location>
        <begin position="177"/>
        <end position="200"/>
    </location>
</feature>
<comment type="subcellular location">
    <subcellularLocation>
        <location evidence="1">Membrane</location>
        <topology evidence="1">Multi-pass membrane protein</topology>
    </subcellularLocation>
</comment>
<reference evidence="9" key="2">
    <citation type="submission" date="2019-06" db="EMBL/GenBank/DDBJ databases">
        <title>Genomics analysis of Aphanomyces spp. identifies a new class of oomycete effector associated with host adaptation.</title>
        <authorList>
            <person name="Gaulin E."/>
        </authorList>
    </citation>
    <scope>NUCLEOTIDE SEQUENCE</scope>
    <source>
        <strain evidence="9">CBS 578.67</strain>
    </source>
</reference>
<gene>
    <name evidence="10" type="primary">Aste57867_17777</name>
    <name evidence="9" type="ORF">As57867_017716</name>
    <name evidence="10" type="ORF">ASTE57867_17777</name>
</gene>
<feature type="transmembrane region" description="Helical" evidence="7">
    <location>
        <begin position="315"/>
        <end position="334"/>
    </location>
</feature>
<proteinExistence type="inferred from homology"/>
<feature type="transmembrane region" description="Helical" evidence="7">
    <location>
        <begin position="244"/>
        <end position="266"/>
    </location>
</feature>
<accession>A0A485L9B3</accession>
<keyword evidence="3 7" id="KW-0812">Transmembrane</keyword>
<evidence type="ECO:0000256" key="4">
    <source>
        <dbReference type="ARBA" id="ARBA00022989"/>
    </source>
</evidence>
<evidence type="ECO:0000256" key="2">
    <source>
        <dbReference type="ARBA" id="ARBA00022448"/>
    </source>
</evidence>
<dbReference type="GO" id="GO:0022857">
    <property type="term" value="F:transmembrane transporter activity"/>
    <property type="evidence" value="ECO:0007669"/>
    <property type="project" value="InterPro"/>
</dbReference>
<keyword evidence="2" id="KW-0813">Transport</keyword>
<feature type="transmembrane region" description="Helical" evidence="7">
    <location>
        <begin position="54"/>
        <end position="77"/>
    </location>
</feature>
<feature type="transmembrane region" description="Helical" evidence="7">
    <location>
        <begin position="220"/>
        <end position="237"/>
    </location>
</feature>
<dbReference type="Pfam" id="PF07690">
    <property type="entry name" value="MFS_1"/>
    <property type="match status" value="1"/>
</dbReference>
<feature type="transmembrane region" description="Helical" evidence="7">
    <location>
        <begin position="340"/>
        <end position="366"/>
    </location>
</feature>
<dbReference type="GO" id="GO:0016020">
    <property type="term" value="C:membrane"/>
    <property type="evidence" value="ECO:0007669"/>
    <property type="project" value="UniProtKB-SubCell"/>
</dbReference>
<feature type="transmembrane region" description="Helical" evidence="7">
    <location>
        <begin position="272"/>
        <end position="294"/>
    </location>
</feature>
<keyword evidence="11" id="KW-1185">Reference proteome</keyword>
<evidence type="ECO:0000256" key="5">
    <source>
        <dbReference type="ARBA" id="ARBA00023136"/>
    </source>
</evidence>
<feature type="transmembrane region" description="Helical" evidence="7">
    <location>
        <begin position="84"/>
        <end position="105"/>
    </location>
</feature>
<reference evidence="10 11" key="1">
    <citation type="submission" date="2019-03" db="EMBL/GenBank/DDBJ databases">
        <authorList>
            <person name="Gaulin E."/>
            <person name="Dumas B."/>
        </authorList>
    </citation>
    <scope>NUCLEOTIDE SEQUENCE [LARGE SCALE GENOMIC DNA]</scope>
    <source>
        <strain evidence="10">CBS 568.67</strain>
    </source>
</reference>
<dbReference type="PANTHER" id="PTHR23505:SF79">
    <property type="entry name" value="PROTEIN SPINSTER"/>
    <property type="match status" value="1"/>
</dbReference>
<evidence type="ECO:0000256" key="3">
    <source>
        <dbReference type="ARBA" id="ARBA00022692"/>
    </source>
</evidence>
<keyword evidence="4 7" id="KW-1133">Transmembrane helix</keyword>
<dbReference type="PANTHER" id="PTHR23505">
    <property type="entry name" value="SPINSTER"/>
    <property type="match status" value="1"/>
</dbReference>
<keyword evidence="5 7" id="KW-0472">Membrane</keyword>
<feature type="domain" description="Major facilitator superfamily (MFS) profile" evidence="8">
    <location>
        <begin position="12"/>
        <end position="456"/>
    </location>
</feature>
<evidence type="ECO:0000313" key="11">
    <source>
        <dbReference type="Proteomes" id="UP000332933"/>
    </source>
</evidence>
<evidence type="ECO:0000313" key="9">
    <source>
        <dbReference type="EMBL" id="KAF0690885.1"/>
    </source>
</evidence>
<comment type="similarity">
    <text evidence="6">Belongs to the major facilitator superfamily. Spinster (TC 2.A.1.49) family.</text>
</comment>
<feature type="transmembrane region" description="Helical" evidence="7">
    <location>
        <begin position="431"/>
        <end position="453"/>
    </location>
</feature>
<dbReference type="InterPro" id="IPR036259">
    <property type="entry name" value="MFS_trans_sf"/>
</dbReference>
<feature type="transmembrane region" description="Helical" evidence="7">
    <location>
        <begin position="145"/>
        <end position="165"/>
    </location>
</feature>
<dbReference type="InterPro" id="IPR020846">
    <property type="entry name" value="MFS_dom"/>
</dbReference>
<dbReference type="OrthoDB" id="64457at2759"/>
<evidence type="ECO:0000259" key="8">
    <source>
        <dbReference type="PROSITE" id="PS50850"/>
    </source>
</evidence>
<dbReference type="SUPFAM" id="SSF103473">
    <property type="entry name" value="MFS general substrate transporter"/>
    <property type="match status" value="1"/>
</dbReference>
<evidence type="ECO:0000313" key="10">
    <source>
        <dbReference type="EMBL" id="VFT94522.1"/>
    </source>
</evidence>
<feature type="transmembrane region" description="Helical" evidence="7">
    <location>
        <begin position="373"/>
        <end position="394"/>
    </location>
</feature>
<dbReference type="InterPro" id="IPR011701">
    <property type="entry name" value="MFS"/>
</dbReference>
<organism evidence="10 11">
    <name type="scientific">Aphanomyces stellatus</name>
    <dbReference type="NCBI Taxonomy" id="120398"/>
    <lineage>
        <taxon>Eukaryota</taxon>
        <taxon>Sar</taxon>
        <taxon>Stramenopiles</taxon>
        <taxon>Oomycota</taxon>
        <taxon>Saprolegniomycetes</taxon>
        <taxon>Saprolegniales</taxon>
        <taxon>Verrucalvaceae</taxon>
        <taxon>Aphanomyces</taxon>
    </lineage>
</organism>
<dbReference type="EMBL" id="VJMH01006291">
    <property type="protein sequence ID" value="KAF0690885.1"/>
    <property type="molecule type" value="Genomic_DNA"/>
</dbReference>
<sequence length="485" mass="52559">MSSMQLFNVNHVFYLLNAINLLLYVSRAIVPGAPVQFQAFIQESLHVPPDSVSVYIGILVTAFVAAYSAFISLFGYLSMHRRPFRLAGSCLFVWVLSMVLCGLAKSTRSYWLLLAGRVLAGVGESAFQAAVPSFIDEFAPLEKRAWWMGLFACCLSAGTALGFTYGSLMAQSIGWDYAYYILAVVMAPLSYLCAFCIPDLYNMPLSHDSMAHNSKPGSSLAGFADMWAILKTALFIVPTIGWAAYAFSISGLAAFGPALLIGLGVLEERICSTVFGGIVVLAGLLGSPLGGYLVDRQCRGRENESAWRHYVVTRLMFIMAIGALAFALASVIAVDFPWAILVLMFIALVCLFVTTSPFTVGILLSVNKSHRGFAIGLSTALLHVLGDLPAPLILGTLKDKWAPHCGSVTVNGTETLNPDCLVSDKAGLTSVLVFAYAWLGWTVLFYGITFVMARRQLHTMSKLFLQFETSITPIVMDSPTISSSM</sequence>
<evidence type="ECO:0000256" key="6">
    <source>
        <dbReference type="ARBA" id="ARBA00024338"/>
    </source>
</evidence>
<evidence type="ECO:0000256" key="7">
    <source>
        <dbReference type="SAM" id="Phobius"/>
    </source>
</evidence>
<dbReference type="Proteomes" id="UP000332933">
    <property type="component" value="Unassembled WGS sequence"/>
</dbReference>
<dbReference type="EMBL" id="CAADRA010006312">
    <property type="protein sequence ID" value="VFT94522.1"/>
    <property type="molecule type" value="Genomic_DNA"/>
</dbReference>
<dbReference type="Gene3D" id="1.20.1250.20">
    <property type="entry name" value="MFS general substrate transporter like domains"/>
    <property type="match status" value="1"/>
</dbReference>
<evidence type="ECO:0000256" key="1">
    <source>
        <dbReference type="ARBA" id="ARBA00004141"/>
    </source>
</evidence>
<dbReference type="AlphaFoldDB" id="A0A485L9B3"/>
<dbReference type="PROSITE" id="PS50850">
    <property type="entry name" value="MFS"/>
    <property type="match status" value="1"/>
</dbReference>
<feature type="transmembrane region" description="Helical" evidence="7">
    <location>
        <begin position="12"/>
        <end position="34"/>
    </location>
</feature>